<keyword evidence="6" id="KW-0186">Copper</keyword>
<evidence type="ECO:0000256" key="3">
    <source>
        <dbReference type="ARBA" id="ARBA00011906"/>
    </source>
</evidence>
<feature type="domain" description="Tyrosinase copper-binding" evidence="12">
    <location>
        <begin position="266"/>
        <end position="277"/>
    </location>
</feature>
<dbReference type="Pfam" id="PF00264">
    <property type="entry name" value="Tyrosinase"/>
    <property type="match status" value="1"/>
</dbReference>
<feature type="compositionally biased region" description="Low complexity" evidence="11">
    <location>
        <begin position="592"/>
        <end position="608"/>
    </location>
</feature>
<feature type="region of interest" description="Disordered" evidence="11">
    <location>
        <begin position="576"/>
        <end position="610"/>
    </location>
</feature>
<feature type="region of interest" description="Disordered" evidence="11">
    <location>
        <begin position="372"/>
        <end position="396"/>
    </location>
</feature>
<dbReference type="Proteomes" id="UP000244855">
    <property type="component" value="Unassembled WGS sequence"/>
</dbReference>
<evidence type="ECO:0000256" key="4">
    <source>
        <dbReference type="ARBA" id="ARBA00022723"/>
    </source>
</evidence>
<dbReference type="InterPro" id="IPR008922">
    <property type="entry name" value="Di-copper_centre_dom_sf"/>
</dbReference>
<proteinExistence type="inferred from homology"/>
<dbReference type="GO" id="GO:0046872">
    <property type="term" value="F:metal ion binding"/>
    <property type="evidence" value="ECO:0007669"/>
    <property type="project" value="UniProtKB-KW"/>
</dbReference>
<dbReference type="InterPro" id="IPR041640">
    <property type="entry name" value="Tyrosinase_C"/>
</dbReference>
<evidence type="ECO:0000256" key="1">
    <source>
        <dbReference type="ARBA" id="ARBA00001973"/>
    </source>
</evidence>
<protein>
    <recommendedName>
        <fullName evidence="3">tyrosinase</fullName>
        <ecNumber evidence="3">1.14.18.1</ecNumber>
    </recommendedName>
</protein>
<evidence type="ECO:0000259" key="12">
    <source>
        <dbReference type="PROSITE" id="PS00498"/>
    </source>
</evidence>
<dbReference type="EC" id="1.14.18.1" evidence="3"/>
<evidence type="ECO:0000256" key="5">
    <source>
        <dbReference type="ARBA" id="ARBA00023002"/>
    </source>
</evidence>
<organism evidence="13 14">
    <name type="scientific">Periconia macrospinosa</name>
    <dbReference type="NCBI Taxonomy" id="97972"/>
    <lineage>
        <taxon>Eukaryota</taxon>
        <taxon>Fungi</taxon>
        <taxon>Dikarya</taxon>
        <taxon>Ascomycota</taxon>
        <taxon>Pezizomycotina</taxon>
        <taxon>Dothideomycetes</taxon>
        <taxon>Pleosporomycetidae</taxon>
        <taxon>Pleosporales</taxon>
        <taxon>Massarineae</taxon>
        <taxon>Periconiaceae</taxon>
        <taxon>Periconia</taxon>
    </lineage>
</organism>
<evidence type="ECO:0000256" key="7">
    <source>
        <dbReference type="ARBA" id="ARBA00023033"/>
    </source>
</evidence>
<name>A0A2V1EA28_9PLEO</name>
<evidence type="ECO:0000256" key="11">
    <source>
        <dbReference type="SAM" id="MobiDB-lite"/>
    </source>
</evidence>
<evidence type="ECO:0000256" key="10">
    <source>
        <dbReference type="ARBA" id="ARBA00048881"/>
    </source>
</evidence>
<dbReference type="GO" id="GO:0042438">
    <property type="term" value="P:melanin biosynthetic process"/>
    <property type="evidence" value="ECO:0007669"/>
    <property type="project" value="UniProtKB-KW"/>
</dbReference>
<comment type="similarity">
    <text evidence="2">Belongs to the tyrosinase family.</text>
</comment>
<dbReference type="PANTHER" id="PTHR11474">
    <property type="entry name" value="TYROSINASE FAMILY MEMBER"/>
    <property type="match status" value="1"/>
</dbReference>
<feature type="non-terminal residue" evidence="13">
    <location>
        <position position="1"/>
    </location>
</feature>
<dbReference type="GO" id="GO:0004503">
    <property type="term" value="F:tyrosinase activity"/>
    <property type="evidence" value="ECO:0007669"/>
    <property type="project" value="UniProtKB-EC"/>
</dbReference>
<comment type="catalytic activity">
    <reaction evidence="10">
        <text>L-tyrosine + O2 = L-dopaquinone + H2O</text>
        <dbReference type="Rhea" id="RHEA:18117"/>
        <dbReference type="ChEBI" id="CHEBI:15377"/>
        <dbReference type="ChEBI" id="CHEBI:15379"/>
        <dbReference type="ChEBI" id="CHEBI:57924"/>
        <dbReference type="ChEBI" id="CHEBI:58315"/>
        <dbReference type="EC" id="1.14.18.1"/>
    </reaction>
</comment>
<evidence type="ECO:0000256" key="9">
    <source>
        <dbReference type="ARBA" id="ARBA00048233"/>
    </source>
</evidence>
<evidence type="ECO:0000313" key="13">
    <source>
        <dbReference type="EMBL" id="PVI07012.1"/>
    </source>
</evidence>
<evidence type="ECO:0000313" key="14">
    <source>
        <dbReference type="Proteomes" id="UP000244855"/>
    </source>
</evidence>
<dbReference type="InterPro" id="IPR002227">
    <property type="entry name" value="Tyrosinase_Cu-bd"/>
</dbReference>
<dbReference type="EMBL" id="KZ805306">
    <property type="protein sequence ID" value="PVI07012.1"/>
    <property type="molecule type" value="Genomic_DNA"/>
</dbReference>
<dbReference type="PRINTS" id="PR00092">
    <property type="entry name" value="TYROSINASE"/>
</dbReference>
<evidence type="ECO:0000256" key="6">
    <source>
        <dbReference type="ARBA" id="ARBA00023008"/>
    </source>
</evidence>
<keyword evidence="8" id="KW-0470">Melanin biosynthesis</keyword>
<feature type="compositionally biased region" description="Pro residues" evidence="11">
    <location>
        <begin position="582"/>
        <end position="591"/>
    </location>
</feature>
<sequence>TAYPRLEIRELQKNEDQFNLYLLALESFMAKPKTDPQSYYQISGIHGRPFIPWNEPGPLKNIAGYCPHRSVLFGTWHRPFLALYEQALYANAKEVVASFPSGQRQKWEDALKGLRIPYFDWAQEPTTSGENIPKVIRDANISVTKPSGKVTIKNPLYSYSFGSSLPSEMGWGPANGFPETLRSPSGTTSNNDAVNSAFGQARVSWRQRVYALFATKGDWGRVSSSEYGLATSRQNTDSYEAIHDEIHSTVGGTNGHMSYLDVAAFDPLFWLHHTNIDRFLTMHQLLAPQTWVASGVQSTGTAQWNQGEMKDGNTPLKPFMKDTSGAYYTSGEVRETRTLGYFYKETESRDVNTVISAINKLYGLGEKGMALDPTSSSSGHGNGNANGNGKPFPGRPFKDGDYDTVLSLVGDKYGLPGSCKVFCFLGNKPVTGNNSTSNHTLPGNSTKPATPAPVNNSTGTDYYNHPDYVGSHTFLGGSVVKTNASSPALVEGSVPLTACLQGKVESGELKSLHPDDVEPYLQKNLHYKVIGPNGNEIQPEKLPNFHAKVKSCPVTPAPEGQLPTFHEYIDLPRVNIPASNPWTPPPQPPTLPSSGSPGKPGTSSPIGSMPMPWDEPGYCVSKQTIKYVDSNGKFLY</sequence>
<comment type="cofactor">
    <cofactor evidence="1">
        <name>Cu(2+)</name>
        <dbReference type="ChEBI" id="CHEBI:29036"/>
    </cofactor>
</comment>
<dbReference type="AlphaFoldDB" id="A0A2V1EA28"/>
<evidence type="ECO:0000256" key="8">
    <source>
        <dbReference type="ARBA" id="ARBA00023101"/>
    </source>
</evidence>
<feature type="non-terminal residue" evidence="13">
    <location>
        <position position="636"/>
    </location>
</feature>
<dbReference type="OrthoDB" id="6132182at2759"/>
<dbReference type="SUPFAM" id="SSF48056">
    <property type="entry name" value="Di-copper centre-containing domain"/>
    <property type="match status" value="1"/>
</dbReference>
<dbReference type="PANTHER" id="PTHR11474:SF76">
    <property type="entry name" value="SHKT DOMAIN-CONTAINING PROTEIN"/>
    <property type="match status" value="1"/>
</dbReference>
<keyword evidence="7" id="KW-0503">Monooxygenase</keyword>
<dbReference type="PROSITE" id="PS00498">
    <property type="entry name" value="TYROSINASE_2"/>
    <property type="match status" value="1"/>
</dbReference>
<keyword evidence="5" id="KW-0560">Oxidoreductase</keyword>
<dbReference type="Pfam" id="PF18132">
    <property type="entry name" value="Tyrosinase_C"/>
    <property type="match status" value="1"/>
</dbReference>
<evidence type="ECO:0000256" key="2">
    <source>
        <dbReference type="ARBA" id="ARBA00009928"/>
    </source>
</evidence>
<keyword evidence="14" id="KW-1185">Reference proteome</keyword>
<dbReference type="Gene3D" id="1.10.1280.10">
    <property type="entry name" value="Di-copper center containing domain from catechol oxidase"/>
    <property type="match status" value="1"/>
</dbReference>
<keyword evidence="4" id="KW-0479">Metal-binding</keyword>
<dbReference type="InterPro" id="IPR050316">
    <property type="entry name" value="Tyrosinase/Hemocyanin"/>
</dbReference>
<reference evidence="13 14" key="1">
    <citation type="journal article" date="2018" name="Sci. Rep.">
        <title>Comparative genomics provides insights into the lifestyle and reveals functional heterogeneity of dark septate endophytic fungi.</title>
        <authorList>
            <person name="Knapp D.G."/>
            <person name="Nemeth J.B."/>
            <person name="Barry K."/>
            <person name="Hainaut M."/>
            <person name="Henrissat B."/>
            <person name="Johnson J."/>
            <person name="Kuo A."/>
            <person name="Lim J.H.P."/>
            <person name="Lipzen A."/>
            <person name="Nolan M."/>
            <person name="Ohm R.A."/>
            <person name="Tamas L."/>
            <person name="Grigoriev I.V."/>
            <person name="Spatafora J.W."/>
            <person name="Nagy L.G."/>
            <person name="Kovacs G.M."/>
        </authorList>
    </citation>
    <scope>NUCLEOTIDE SEQUENCE [LARGE SCALE GENOMIC DNA]</scope>
    <source>
        <strain evidence="13 14">DSE2036</strain>
    </source>
</reference>
<comment type="catalytic activity">
    <reaction evidence="9">
        <text>2 L-dopa + O2 = 2 L-dopaquinone + 2 H2O</text>
        <dbReference type="Rhea" id="RHEA:34287"/>
        <dbReference type="ChEBI" id="CHEBI:15377"/>
        <dbReference type="ChEBI" id="CHEBI:15379"/>
        <dbReference type="ChEBI" id="CHEBI:57504"/>
        <dbReference type="ChEBI" id="CHEBI:57924"/>
        <dbReference type="EC" id="1.14.18.1"/>
    </reaction>
</comment>
<gene>
    <name evidence="13" type="ORF">DM02DRAFT_491745</name>
</gene>
<accession>A0A2V1EA28</accession>
<dbReference type="STRING" id="97972.A0A2V1EA28"/>